<evidence type="ECO:0000256" key="5">
    <source>
        <dbReference type="ARBA" id="ARBA00022692"/>
    </source>
</evidence>
<comment type="subcellular location">
    <subcellularLocation>
        <location evidence="1 9">Cell inner membrane</location>
        <topology evidence="1 9">Multi-pass membrane protein</topology>
    </subcellularLocation>
</comment>
<comment type="similarity">
    <text evidence="8 9">Belongs to the TRAP transporter small permease family.</text>
</comment>
<dbReference type="GO" id="GO:0005886">
    <property type="term" value="C:plasma membrane"/>
    <property type="evidence" value="ECO:0007669"/>
    <property type="project" value="UniProtKB-SubCell"/>
</dbReference>
<evidence type="ECO:0000256" key="6">
    <source>
        <dbReference type="ARBA" id="ARBA00022989"/>
    </source>
</evidence>
<dbReference type="PANTHER" id="PTHR35011">
    <property type="entry name" value="2,3-DIKETO-L-GULONATE TRAP TRANSPORTER SMALL PERMEASE PROTEIN YIAM"/>
    <property type="match status" value="1"/>
</dbReference>
<dbReference type="Pfam" id="PF04290">
    <property type="entry name" value="DctQ"/>
    <property type="match status" value="1"/>
</dbReference>
<keyword evidence="6 9" id="KW-1133">Transmembrane helix</keyword>
<gene>
    <name evidence="11" type="ORF">SIAM614_20196</name>
</gene>
<organism evidence="11 12">
    <name type="scientific">Roseibium aggregatum (strain ATCC 25650 / DSM 13394 / JCM 20685 / NBRC 16684 / NCIMB 2208 / IAM 12614 / B1)</name>
    <name type="common">Stappia aggregata</name>
    <dbReference type="NCBI Taxonomy" id="384765"/>
    <lineage>
        <taxon>Bacteria</taxon>
        <taxon>Pseudomonadati</taxon>
        <taxon>Pseudomonadota</taxon>
        <taxon>Alphaproteobacteria</taxon>
        <taxon>Hyphomicrobiales</taxon>
        <taxon>Stappiaceae</taxon>
        <taxon>Roseibium</taxon>
    </lineage>
</organism>
<keyword evidence="5 9" id="KW-0812">Transmembrane</keyword>
<dbReference type="InterPro" id="IPR055348">
    <property type="entry name" value="DctQ"/>
</dbReference>
<dbReference type="GO" id="GO:0022857">
    <property type="term" value="F:transmembrane transporter activity"/>
    <property type="evidence" value="ECO:0007669"/>
    <property type="project" value="UniProtKB-UniRule"/>
</dbReference>
<feature type="domain" description="Tripartite ATP-independent periplasmic transporters DctQ component" evidence="10">
    <location>
        <begin position="33"/>
        <end position="164"/>
    </location>
</feature>
<evidence type="ECO:0000256" key="7">
    <source>
        <dbReference type="ARBA" id="ARBA00023136"/>
    </source>
</evidence>
<feature type="transmembrane region" description="Helical" evidence="9">
    <location>
        <begin position="94"/>
        <end position="115"/>
    </location>
</feature>
<evidence type="ECO:0000313" key="12">
    <source>
        <dbReference type="Proteomes" id="UP000004848"/>
    </source>
</evidence>
<dbReference type="Proteomes" id="UP000004848">
    <property type="component" value="Unassembled WGS sequence"/>
</dbReference>
<keyword evidence="4 9" id="KW-0997">Cell inner membrane</keyword>
<dbReference type="EMBL" id="AAUW01000011">
    <property type="protein sequence ID" value="EAV43181.1"/>
    <property type="molecule type" value="Genomic_DNA"/>
</dbReference>
<evidence type="ECO:0000259" key="10">
    <source>
        <dbReference type="Pfam" id="PF04290"/>
    </source>
</evidence>
<comment type="function">
    <text evidence="9">Part of the tripartite ATP-independent periplasmic (TRAP) transport system.</text>
</comment>
<evidence type="ECO:0000256" key="9">
    <source>
        <dbReference type="RuleBase" id="RU369079"/>
    </source>
</evidence>
<comment type="caution">
    <text evidence="11">The sequence shown here is derived from an EMBL/GenBank/DDBJ whole genome shotgun (WGS) entry which is preliminary data.</text>
</comment>
<dbReference type="AlphaFoldDB" id="A0NW16"/>
<dbReference type="InterPro" id="IPR007387">
    <property type="entry name" value="TRAP_DctQ"/>
</dbReference>
<evidence type="ECO:0000256" key="2">
    <source>
        <dbReference type="ARBA" id="ARBA00022448"/>
    </source>
</evidence>
<evidence type="ECO:0000256" key="3">
    <source>
        <dbReference type="ARBA" id="ARBA00022475"/>
    </source>
</evidence>
<sequence>MMRRLFARYADIMDSVSVFIGHGCSVLFFACIAVSALEVVMRYGFDRPTVWSTELAMTLCASAWVLAVGYVTQRQRHISITMIETLVSPRAWHIMRLLQMLIAAGAVIVLTMALWDPMLKVLKRTEHSGTALNSIQPTYLKILLVVGCVLYILQLVANIIRWFQRTEGEIAGGH</sequence>
<accession>A0NW16</accession>
<keyword evidence="3" id="KW-1003">Cell membrane</keyword>
<keyword evidence="7 9" id="KW-0472">Membrane</keyword>
<reference evidence="11 12" key="1">
    <citation type="submission" date="2006-05" db="EMBL/GenBank/DDBJ databases">
        <authorList>
            <person name="King G."/>
            <person name="Ferriera S."/>
            <person name="Johnson J."/>
            <person name="Kravitz S."/>
            <person name="Beeson K."/>
            <person name="Sutton G."/>
            <person name="Rogers Y.-H."/>
            <person name="Friedman R."/>
            <person name="Frazier M."/>
            <person name="Venter J.C."/>
        </authorList>
    </citation>
    <scope>NUCLEOTIDE SEQUENCE [LARGE SCALE GENOMIC DNA]</scope>
    <source>
        <strain evidence="12">ATCC 25650 / DSM 13394 / JCM 20685 / NBRC 16684 / NCIMB 2208 / IAM 12614 / B1</strain>
    </source>
</reference>
<feature type="transmembrane region" description="Helical" evidence="9">
    <location>
        <begin position="139"/>
        <end position="160"/>
    </location>
</feature>
<dbReference type="eggNOG" id="COG4665">
    <property type="taxonomic scope" value="Bacteria"/>
</dbReference>
<name>A0NW16_ROSAI</name>
<proteinExistence type="inferred from homology"/>
<feature type="transmembrane region" description="Helical" evidence="9">
    <location>
        <begin position="12"/>
        <end position="35"/>
    </location>
</feature>
<evidence type="ECO:0000256" key="1">
    <source>
        <dbReference type="ARBA" id="ARBA00004429"/>
    </source>
</evidence>
<evidence type="ECO:0000313" key="11">
    <source>
        <dbReference type="EMBL" id="EAV43181.1"/>
    </source>
</evidence>
<protein>
    <recommendedName>
        <fullName evidence="9">TRAP transporter small permease protein</fullName>
    </recommendedName>
</protein>
<evidence type="ECO:0000256" key="8">
    <source>
        <dbReference type="ARBA" id="ARBA00038436"/>
    </source>
</evidence>
<dbReference type="PROSITE" id="PS51257">
    <property type="entry name" value="PROKAR_LIPOPROTEIN"/>
    <property type="match status" value="1"/>
</dbReference>
<feature type="transmembrane region" description="Helical" evidence="9">
    <location>
        <begin position="55"/>
        <end position="73"/>
    </location>
</feature>
<keyword evidence="2 9" id="KW-0813">Transport</keyword>
<comment type="subunit">
    <text evidence="9">The complex comprises the extracytoplasmic solute receptor protein and the two transmembrane proteins.</text>
</comment>
<evidence type="ECO:0000256" key="4">
    <source>
        <dbReference type="ARBA" id="ARBA00022519"/>
    </source>
</evidence>